<dbReference type="PROSITE" id="PS51257">
    <property type="entry name" value="PROKAR_LIPOPROTEIN"/>
    <property type="match status" value="1"/>
</dbReference>
<evidence type="ECO:0000313" key="2">
    <source>
        <dbReference type="EMBL" id="PVH25847.1"/>
    </source>
</evidence>
<dbReference type="InterPro" id="IPR036249">
    <property type="entry name" value="Thioredoxin-like_sf"/>
</dbReference>
<sequence length="289" mass="33053">MRTPLMCCISLIFLITISCKESKEQSKSPQSTTLTVSEFWGQYDFSDTVNIVKPEVGEQAVADFLALATQSDSKKSVEAIRNMLPRAAVSLTVLNFFVENYGKYLYNPNSPMYNETLYLPVLEFVVSEESIPDYERQRFQDRLTLIRKNNPGSKATNFSFETVSGEKTDLYKQKAKYILVFFYEPGCGGCASAIESLQPIVQVQEWIKRGDLEILAIYANAEQSLWEDYQQYIPSLWINGLNADRSILAHNLYDLKASPTFYLLDDKKVVLLKDRNLAENIGYLERFLN</sequence>
<evidence type="ECO:0000259" key="1">
    <source>
        <dbReference type="PROSITE" id="PS51352"/>
    </source>
</evidence>
<proteinExistence type="predicted"/>
<dbReference type="AlphaFoldDB" id="A0A2T8HK63"/>
<dbReference type="Proteomes" id="UP000245627">
    <property type="component" value="Unassembled WGS sequence"/>
</dbReference>
<dbReference type="PROSITE" id="PS51352">
    <property type="entry name" value="THIOREDOXIN_2"/>
    <property type="match status" value="1"/>
</dbReference>
<dbReference type="InterPro" id="IPR008554">
    <property type="entry name" value="Glutaredoxin-like"/>
</dbReference>
<dbReference type="InterPro" id="IPR033395">
    <property type="entry name" value="DUF5106"/>
</dbReference>
<dbReference type="Pfam" id="PF05768">
    <property type="entry name" value="Glrx-like"/>
    <property type="match status" value="1"/>
</dbReference>
<feature type="domain" description="Thioredoxin" evidence="1">
    <location>
        <begin position="149"/>
        <end position="289"/>
    </location>
</feature>
<evidence type="ECO:0000313" key="3">
    <source>
        <dbReference type="Proteomes" id="UP000245627"/>
    </source>
</evidence>
<dbReference type="EMBL" id="QDKG01000002">
    <property type="protein sequence ID" value="PVH25847.1"/>
    <property type="molecule type" value="Genomic_DNA"/>
</dbReference>
<accession>A0A2T8HK63</accession>
<comment type="caution">
    <text evidence="2">The sequence shown here is derived from an EMBL/GenBank/DDBJ whole genome shotgun (WGS) entry which is preliminary data.</text>
</comment>
<dbReference type="InterPro" id="IPR013766">
    <property type="entry name" value="Thioredoxin_domain"/>
</dbReference>
<dbReference type="OrthoDB" id="9805634at2"/>
<protein>
    <submittedName>
        <fullName evidence="2">DUF5106 domain-containing protein</fullName>
    </submittedName>
</protein>
<dbReference type="RefSeq" id="WP_116775419.1">
    <property type="nucleotide sequence ID" value="NZ_QDKG01000002.1"/>
</dbReference>
<dbReference type="Gene3D" id="3.40.30.10">
    <property type="entry name" value="Glutaredoxin"/>
    <property type="match status" value="1"/>
</dbReference>
<keyword evidence="3" id="KW-1185">Reference proteome</keyword>
<name>A0A2T8HK63_9SPHI</name>
<gene>
    <name evidence="2" type="ORF">DC487_07910</name>
</gene>
<dbReference type="SUPFAM" id="SSF52833">
    <property type="entry name" value="Thioredoxin-like"/>
    <property type="match status" value="1"/>
</dbReference>
<reference evidence="2 3" key="1">
    <citation type="submission" date="2018-04" db="EMBL/GenBank/DDBJ databases">
        <title>Sphingobacterium cortibacter sp. nov.</title>
        <authorList>
            <person name="Li Y."/>
        </authorList>
    </citation>
    <scope>NUCLEOTIDE SEQUENCE [LARGE SCALE GENOMIC DNA]</scope>
    <source>
        <strain evidence="2 3">2c-3</strain>
    </source>
</reference>
<organism evidence="2 3">
    <name type="scientific">Sphingobacterium corticibacter</name>
    <dbReference type="NCBI Taxonomy" id="2171749"/>
    <lineage>
        <taxon>Bacteria</taxon>
        <taxon>Pseudomonadati</taxon>
        <taxon>Bacteroidota</taxon>
        <taxon>Sphingobacteriia</taxon>
        <taxon>Sphingobacteriales</taxon>
        <taxon>Sphingobacteriaceae</taxon>
        <taxon>Sphingobacterium</taxon>
    </lineage>
</organism>
<dbReference type="Pfam" id="PF17127">
    <property type="entry name" value="DUF5106"/>
    <property type="match status" value="1"/>
</dbReference>